<keyword evidence="11" id="KW-1185">Reference proteome</keyword>
<evidence type="ECO:0000256" key="5">
    <source>
        <dbReference type="ARBA" id="ARBA00022801"/>
    </source>
</evidence>
<comment type="pathway">
    <text evidence="1 8">Amino-acid biosynthesis; L-histidine biosynthesis; L-histidine from 5-phospho-alpha-D-ribose 1-diphosphate: step 8/9.</text>
</comment>
<organism evidence="10 11">
    <name type="scientific">Thermosipho atlanticus DSM 15807</name>
    <dbReference type="NCBI Taxonomy" id="1123380"/>
    <lineage>
        <taxon>Bacteria</taxon>
        <taxon>Thermotogati</taxon>
        <taxon>Thermotogota</taxon>
        <taxon>Thermotogae</taxon>
        <taxon>Thermotogales</taxon>
        <taxon>Fervidobacteriaceae</taxon>
        <taxon>Thermosipho</taxon>
    </lineage>
</organism>
<evidence type="ECO:0000256" key="6">
    <source>
        <dbReference type="ARBA" id="ARBA00023102"/>
    </source>
</evidence>
<dbReference type="SMART" id="SM00481">
    <property type="entry name" value="POLIIIAc"/>
    <property type="match status" value="1"/>
</dbReference>
<accession>A0A1M5TN41</accession>
<evidence type="ECO:0000313" key="11">
    <source>
        <dbReference type="Proteomes" id="UP000242592"/>
    </source>
</evidence>
<gene>
    <name evidence="10" type="ORF">SAMN02745199_1410</name>
</gene>
<dbReference type="Pfam" id="PF02811">
    <property type="entry name" value="PHP"/>
    <property type="match status" value="1"/>
</dbReference>
<evidence type="ECO:0000256" key="2">
    <source>
        <dbReference type="ARBA" id="ARBA00009152"/>
    </source>
</evidence>
<comment type="catalytic activity">
    <reaction evidence="7 8">
        <text>L-histidinol phosphate + H2O = L-histidinol + phosphate</text>
        <dbReference type="Rhea" id="RHEA:14465"/>
        <dbReference type="ChEBI" id="CHEBI:15377"/>
        <dbReference type="ChEBI" id="CHEBI:43474"/>
        <dbReference type="ChEBI" id="CHEBI:57699"/>
        <dbReference type="ChEBI" id="CHEBI:57980"/>
        <dbReference type="EC" id="3.1.3.15"/>
    </reaction>
</comment>
<dbReference type="PANTHER" id="PTHR21039:SF0">
    <property type="entry name" value="HISTIDINOL-PHOSPHATASE"/>
    <property type="match status" value="1"/>
</dbReference>
<protein>
    <recommendedName>
        <fullName evidence="3 8">Histidinol-phosphatase</fullName>
        <shortName evidence="8">HolPase</shortName>
        <ecNumber evidence="3 8">3.1.3.15</ecNumber>
    </recommendedName>
</protein>
<dbReference type="InterPro" id="IPR016195">
    <property type="entry name" value="Pol/histidinol_Pase-like"/>
</dbReference>
<evidence type="ECO:0000256" key="7">
    <source>
        <dbReference type="ARBA" id="ARBA00049158"/>
    </source>
</evidence>
<dbReference type="Proteomes" id="UP000242592">
    <property type="component" value="Unassembled WGS sequence"/>
</dbReference>
<dbReference type="AlphaFoldDB" id="A0A1M5TN41"/>
<dbReference type="GO" id="GO:0000105">
    <property type="term" value="P:L-histidine biosynthetic process"/>
    <property type="evidence" value="ECO:0007669"/>
    <property type="project" value="UniProtKB-UniRule"/>
</dbReference>
<comment type="similarity">
    <text evidence="2 8">Belongs to the PHP hydrolase family. HisK subfamily.</text>
</comment>
<evidence type="ECO:0000259" key="9">
    <source>
        <dbReference type="SMART" id="SM00481"/>
    </source>
</evidence>
<sequence length="238" mass="27493">MIDYHLHSVFSPDSTAKVEDILKKAKEKGIDHIIITDHFEVVKGEHNFKFDVEEYRRTMEKYCLPVGVELGWDGVTDISIDLENFDFVILSLHEFSKPVTQKSYKEYLERILNILTKFDSYHVLGHLDFPRRYSESFEPFSKNLYPILEEIFKLVIEKGKGIEVNTASMLKYGEPNPSYDLLKIYKKLGGEFITIGSDAHRIEDVGQNVEKVAQMLKEIGFGYIGVLKGEWNMLKIGC</sequence>
<dbReference type="SUPFAM" id="SSF89550">
    <property type="entry name" value="PHP domain-like"/>
    <property type="match status" value="1"/>
</dbReference>
<dbReference type="InterPro" id="IPR010140">
    <property type="entry name" value="Histidinol_P_phosphatase_HisJ"/>
</dbReference>
<keyword evidence="4 8" id="KW-0028">Amino-acid biosynthesis</keyword>
<keyword evidence="6 8" id="KW-0368">Histidine biosynthesis</keyword>
<evidence type="ECO:0000313" key="10">
    <source>
        <dbReference type="EMBL" id="SHH52081.1"/>
    </source>
</evidence>
<dbReference type="GO" id="GO:0005737">
    <property type="term" value="C:cytoplasm"/>
    <property type="evidence" value="ECO:0007669"/>
    <property type="project" value="TreeGrafter"/>
</dbReference>
<dbReference type="EC" id="3.1.3.15" evidence="3 8"/>
<dbReference type="InterPro" id="IPR004013">
    <property type="entry name" value="PHP_dom"/>
</dbReference>
<dbReference type="PANTHER" id="PTHR21039">
    <property type="entry name" value="HISTIDINOL PHOSPHATASE-RELATED"/>
    <property type="match status" value="1"/>
</dbReference>
<dbReference type="STRING" id="1123380.SAMN02745199_1410"/>
<dbReference type="NCBIfam" id="TIGR01856">
    <property type="entry name" value="hisJ_fam"/>
    <property type="match status" value="1"/>
</dbReference>
<name>A0A1M5TN41_9BACT</name>
<evidence type="ECO:0000256" key="3">
    <source>
        <dbReference type="ARBA" id="ARBA00013085"/>
    </source>
</evidence>
<feature type="domain" description="Polymerase/histidinol phosphatase N-terminal" evidence="9">
    <location>
        <begin position="2"/>
        <end position="94"/>
    </location>
</feature>
<evidence type="ECO:0000256" key="8">
    <source>
        <dbReference type="RuleBase" id="RU366003"/>
    </source>
</evidence>
<dbReference type="OrthoDB" id="9775255at2"/>
<dbReference type="InterPro" id="IPR003141">
    <property type="entry name" value="Pol/His_phosphatase_N"/>
</dbReference>
<reference evidence="11" key="1">
    <citation type="submission" date="2016-11" db="EMBL/GenBank/DDBJ databases">
        <authorList>
            <person name="Varghese N."/>
            <person name="Submissions S."/>
        </authorList>
    </citation>
    <scope>NUCLEOTIDE SEQUENCE [LARGE SCALE GENOMIC DNA]</scope>
    <source>
        <strain evidence="11">DSM 15807</strain>
    </source>
</reference>
<evidence type="ECO:0000256" key="1">
    <source>
        <dbReference type="ARBA" id="ARBA00004970"/>
    </source>
</evidence>
<evidence type="ECO:0000256" key="4">
    <source>
        <dbReference type="ARBA" id="ARBA00022605"/>
    </source>
</evidence>
<proteinExistence type="inferred from homology"/>
<dbReference type="GO" id="GO:0004401">
    <property type="term" value="F:histidinol-phosphatase activity"/>
    <property type="evidence" value="ECO:0007669"/>
    <property type="project" value="UniProtKB-UniRule"/>
</dbReference>
<dbReference type="EMBL" id="FQXN01000005">
    <property type="protein sequence ID" value="SHH52081.1"/>
    <property type="molecule type" value="Genomic_DNA"/>
</dbReference>
<keyword evidence="5 8" id="KW-0378">Hydrolase</keyword>
<dbReference type="Gene3D" id="3.20.20.140">
    <property type="entry name" value="Metal-dependent hydrolases"/>
    <property type="match status" value="1"/>
</dbReference>
<dbReference type="RefSeq" id="WP_073073535.1">
    <property type="nucleotide sequence ID" value="NZ_FQXN01000005.1"/>
</dbReference>
<dbReference type="UniPathway" id="UPA00031">
    <property type="reaction ID" value="UER00013"/>
</dbReference>